<reference evidence="1" key="1">
    <citation type="submission" date="2021-10" db="EMBL/GenBank/DDBJ databases">
        <title>Psilocybe cubensis genome.</title>
        <authorList>
            <person name="Mckernan K.J."/>
            <person name="Crawford S."/>
            <person name="Trippe A."/>
            <person name="Kane L.T."/>
            <person name="Mclaughlin S."/>
        </authorList>
    </citation>
    <scope>NUCLEOTIDE SEQUENCE</scope>
    <source>
        <strain evidence="1">MGC-MH-2018</strain>
    </source>
</reference>
<comment type="caution">
    <text evidence="1">The sequence shown here is derived from an EMBL/GenBank/DDBJ whole genome shotgun (WGS) entry which is preliminary data.</text>
</comment>
<proteinExistence type="predicted"/>
<evidence type="ECO:0000313" key="2">
    <source>
        <dbReference type="Proteomes" id="UP000664032"/>
    </source>
</evidence>
<dbReference type="Proteomes" id="UP000664032">
    <property type="component" value="Unassembled WGS sequence"/>
</dbReference>
<gene>
    <name evidence="1" type="ORF">JR316_0007150</name>
</gene>
<sequence>MQTTSSSVDGGSARTGKAVNESTPLLNSGSEYQCGIGPSYARTYDGSSLRSSIAQCSPDPDRDSDEDNIQSISRISIQKDKCLAQRSSQHKWSRTNIGDDTETFQSTGDAQISSKLPFRVLESVSLRLENSGSVARDHLASERTFLAYMRTSLAIASSGVALVQLFSVTSTLPTQGPPYRLQAYIRPLGASTVFIGILVLFIGVTRYFTVQSALTKGYFPVARIATSFIAIVLTARP</sequence>
<protein>
    <submittedName>
        <fullName evidence="1">Uncharacterized protein</fullName>
    </submittedName>
</protein>
<organism evidence="1 2">
    <name type="scientific">Psilocybe cubensis</name>
    <name type="common">Psychedelic mushroom</name>
    <name type="synonym">Stropharia cubensis</name>
    <dbReference type="NCBI Taxonomy" id="181762"/>
    <lineage>
        <taxon>Eukaryota</taxon>
        <taxon>Fungi</taxon>
        <taxon>Dikarya</taxon>
        <taxon>Basidiomycota</taxon>
        <taxon>Agaricomycotina</taxon>
        <taxon>Agaricomycetes</taxon>
        <taxon>Agaricomycetidae</taxon>
        <taxon>Agaricales</taxon>
        <taxon>Agaricineae</taxon>
        <taxon>Strophariaceae</taxon>
        <taxon>Psilocybe</taxon>
    </lineage>
</organism>
<accession>A0ACB8GXS7</accession>
<evidence type="ECO:0000313" key="1">
    <source>
        <dbReference type="EMBL" id="KAH9480550.1"/>
    </source>
</evidence>
<dbReference type="EMBL" id="JAFIQS020000006">
    <property type="protein sequence ID" value="KAH9480550.1"/>
    <property type="molecule type" value="Genomic_DNA"/>
</dbReference>
<name>A0ACB8GXS7_PSICU</name>
<keyword evidence="2" id="KW-1185">Reference proteome</keyword>